<dbReference type="SMART" id="SM01260">
    <property type="entry name" value="LANC_like"/>
    <property type="match status" value="1"/>
</dbReference>
<organism evidence="3 4">
    <name type="scientific">Chitinophaga barathri</name>
    <dbReference type="NCBI Taxonomy" id="1647451"/>
    <lineage>
        <taxon>Bacteria</taxon>
        <taxon>Pseudomonadati</taxon>
        <taxon>Bacteroidota</taxon>
        <taxon>Chitinophagia</taxon>
        <taxon>Chitinophagales</taxon>
        <taxon>Chitinophagaceae</taxon>
        <taxon>Chitinophaga</taxon>
    </lineage>
</organism>
<dbReference type="InterPro" id="IPR008266">
    <property type="entry name" value="Tyr_kinase_AS"/>
</dbReference>
<dbReference type="Gene3D" id="3.30.200.20">
    <property type="entry name" value="Phosphorylase Kinase, domain 1"/>
    <property type="match status" value="1"/>
</dbReference>
<dbReference type="PROSITE" id="PS50011">
    <property type="entry name" value="PROTEIN_KINASE_DOM"/>
    <property type="match status" value="1"/>
</dbReference>
<evidence type="ECO:0000313" key="4">
    <source>
        <dbReference type="Proteomes" id="UP000279089"/>
    </source>
</evidence>
<feature type="domain" description="Protein kinase" evidence="2">
    <location>
        <begin position="3"/>
        <end position="299"/>
    </location>
</feature>
<comment type="caution">
    <text evidence="3">The sequence shown here is derived from an EMBL/GenBank/DDBJ whole genome shotgun (WGS) entry which is preliminary data.</text>
</comment>
<sequence>MAAEQSVSLHEGSVAVIPQKAEKKSGKRIGYYYIILKSLKESKKNDVVKCIYIKGLTNFGLCVIKEGSQGDTKDKYGRDIQDRLKWQRELHERLAGKVRMPKLLGSFQENGNYYLVMEYIKGKPLQSIIRKDHELRQSLLDGNNSGMRMLEYLEQIVRILEVLHHNDVVHRDVTVNNFMIMPNGKVAVIDMELSYSISGHYPDPPFTLGTYGYMSPEQERTALPTIKEDIYAIGAIMLHAWTGISPYKFSGMSEEELQRAVLFYVEEVNIASIIQQCLKKEADLRPTTDMIAKVLQQTYRDKANNIPRPLKAVQSLSSSFITETIERGIQTLGESVLADKEKGWFAEHMSQSSDQTNDIKKAWYASFNRGAAGVLYFLSRARGAGYNVSNIAVPIGQALDLIRNKYVNNFELSNRGLHFGSDGVALALAECCRWGLLTKENAIIESWSSMLSRDSDKLGLMDGLAGQGIANLHCSDMLEGTREEYIANQLINAQHPDGSWSIRQKGGAYHFANGQAGITYFLLSYGAKSGRHEAIECAERSLKYLISKAGYCPGGLTWKKISRKHFFDHSWCEGTPGMALMFLKAYEITGDTIYHQWIGEALKYHDERSIWGGLSLCHGVSGLGEVYLEAGRVLKEEHFIKRAGDCLQVVLHSRRLTAKGGAYWFVEKERKPVANIMLGNAGILHFLVRYKNVELFGFPGL</sequence>
<dbReference type="AlphaFoldDB" id="A0A3N4MDN1"/>
<dbReference type="InterPro" id="IPR007822">
    <property type="entry name" value="LANC-like"/>
</dbReference>
<evidence type="ECO:0000256" key="1">
    <source>
        <dbReference type="PIRSR" id="PIRSR607822-1"/>
    </source>
</evidence>
<keyword evidence="1" id="KW-0862">Zinc</keyword>
<evidence type="ECO:0000313" key="3">
    <source>
        <dbReference type="EMBL" id="RPD41851.1"/>
    </source>
</evidence>
<keyword evidence="4" id="KW-1185">Reference proteome</keyword>
<dbReference type="EMBL" id="RMBX01000003">
    <property type="protein sequence ID" value="RPD41851.1"/>
    <property type="molecule type" value="Genomic_DNA"/>
</dbReference>
<dbReference type="GO" id="GO:0005975">
    <property type="term" value="P:carbohydrate metabolic process"/>
    <property type="evidence" value="ECO:0007669"/>
    <property type="project" value="InterPro"/>
</dbReference>
<feature type="binding site" evidence="1">
    <location>
        <position position="572"/>
    </location>
    <ligand>
        <name>Zn(2+)</name>
        <dbReference type="ChEBI" id="CHEBI:29105"/>
    </ligand>
</feature>
<dbReference type="InterPro" id="IPR058053">
    <property type="entry name" value="RamC_C"/>
</dbReference>
<dbReference type="GO" id="GO:0005737">
    <property type="term" value="C:cytoplasm"/>
    <property type="evidence" value="ECO:0007669"/>
    <property type="project" value="TreeGrafter"/>
</dbReference>
<feature type="binding site" evidence="1">
    <location>
        <position position="618"/>
    </location>
    <ligand>
        <name>Zn(2+)</name>
        <dbReference type="ChEBI" id="CHEBI:29105"/>
    </ligand>
</feature>
<evidence type="ECO:0000259" key="2">
    <source>
        <dbReference type="PROSITE" id="PS50011"/>
    </source>
</evidence>
<dbReference type="InterPro" id="IPR053235">
    <property type="entry name" value="Ser_Thr_kinase"/>
</dbReference>
<feature type="binding site" evidence="1">
    <location>
        <position position="617"/>
    </location>
    <ligand>
        <name>Zn(2+)</name>
        <dbReference type="ChEBI" id="CHEBI:29105"/>
    </ligand>
</feature>
<accession>A0A3N4MDN1</accession>
<proteinExistence type="predicted"/>
<dbReference type="PANTHER" id="PTHR24361">
    <property type="entry name" value="MITOGEN-ACTIVATED KINASE KINASE KINASE"/>
    <property type="match status" value="1"/>
</dbReference>
<dbReference type="PROSITE" id="PS00109">
    <property type="entry name" value="PROTEIN_KINASE_TYR"/>
    <property type="match status" value="1"/>
</dbReference>
<dbReference type="OrthoDB" id="9813021at2"/>
<dbReference type="Proteomes" id="UP000279089">
    <property type="component" value="Unassembled WGS sequence"/>
</dbReference>
<dbReference type="CDD" id="cd04791">
    <property type="entry name" value="LanC_SerThrkinase"/>
    <property type="match status" value="1"/>
</dbReference>
<name>A0A3N4MDN1_9BACT</name>
<dbReference type="GO" id="GO:0005524">
    <property type="term" value="F:ATP binding"/>
    <property type="evidence" value="ECO:0007669"/>
    <property type="project" value="InterPro"/>
</dbReference>
<dbReference type="RefSeq" id="WP_120514788.1">
    <property type="nucleotide sequence ID" value="NZ_QXZY01000002.1"/>
</dbReference>
<dbReference type="InterPro" id="IPR012341">
    <property type="entry name" value="6hp_glycosidase-like_sf"/>
</dbReference>
<dbReference type="Pfam" id="PF00069">
    <property type="entry name" value="Pkinase"/>
    <property type="match status" value="1"/>
</dbReference>
<keyword evidence="1" id="KW-0479">Metal-binding</keyword>
<dbReference type="GO" id="GO:0046872">
    <property type="term" value="F:metal ion binding"/>
    <property type="evidence" value="ECO:0007669"/>
    <property type="project" value="UniProtKB-KW"/>
</dbReference>
<dbReference type="SUPFAM" id="SSF56112">
    <property type="entry name" value="Protein kinase-like (PK-like)"/>
    <property type="match status" value="1"/>
</dbReference>
<dbReference type="PRINTS" id="PR01950">
    <property type="entry name" value="LANCSUPER"/>
</dbReference>
<dbReference type="Gene3D" id="1.50.10.10">
    <property type="match status" value="1"/>
</dbReference>
<dbReference type="GO" id="GO:0031179">
    <property type="term" value="P:peptide modification"/>
    <property type="evidence" value="ECO:0007669"/>
    <property type="project" value="InterPro"/>
</dbReference>
<gene>
    <name evidence="3" type="ORF">EG028_06715</name>
</gene>
<dbReference type="SUPFAM" id="SSF158745">
    <property type="entry name" value="LanC-like"/>
    <property type="match status" value="1"/>
</dbReference>
<dbReference type="InterPro" id="IPR011009">
    <property type="entry name" value="Kinase-like_dom_sf"/>
</dbReference>
<reference evidence="4" key="1">
    <citation type="submission" date="2018-11" db="EMBL/GenBank/DDBJ databases">
        <title>Chitinophaga lutea sp.nov., isolate from arsenic contaminated soil.</title>
        <authorList>
            <person name="Zong Y."/>
        </authorList>
    </citation>
    <scope>NUCLEOTIDE SEQUENCE [LARGE SCALE GENOMIC DNA]</scope>
    <source>
        <strain evidence="4">YLT18</strain>
    </source>
</reference>
<protein>
    <recommendedName>
        <fullName evidence="2">Protein kinase domain-containing protein</fullName>
    </recommendedName>
</protein>
<dbReference type="Pfam" id="PF05147">
    <property type="entry name" value="LANC_like"/>
    <property type="match status" value="1"/>
</dbReference>
<dbReference type="Gene3D" id="1.10.510.10">
    <property type="entry name" value="Transferase(Phosphotransferase) domain 1"/>
    <property type="match status" value="1"/>
</dbReference>
<dbReference type="GO" id="GO:0004674">
    <property type="term" value="F:protein serine/threonine kinase activity"/>
    <property type="evidence" value="ECO:0007669"/>
    <property type="project" value="TreeGrafter"/>
</dbReference>
<dbReference type="InterPro" id="IPR000719">
    <property type="entry name" value="Prot_kinase_dom"/>
</dbReference>